<evidence type="ECO:0000256" key="5">
    <source>
        <dbReference type="RuleBase" id="RU004508"/>
    </source>
</evidence>
<comment type="caution">
    <text evidence="6">The sequence shown here is derived from an EMBL/GenBank/DDBJ whole genome shotgun (WGS) entry which is preliminary data.</text>
</comment>
<gene>
    <name evidence="6" type="ORF">BCL74_0348</name>
</gene>
<feature type="active site" description="Proton acceptor" evidence="3">
    <location>
        <position position="190"/>
    </location>
</feature>
<name>A0A420WNM5_9PROT</name>
<dbReference type="InterPro" id="IPR015422">
    <property type="entry name" value="PyrdxlP-dep_Trfase_small"/>
</dbReference>
<protein>
    <submittedName>
        <fullName evidence="6">dTDP-4-amino-4,6-dideoxygalactose transaminase</fullName>
    </submittedName>
</protein>
<dbReference type="Proteomes" id="UP000277424">
    <property type="component" value="Unassembled WGS sequence"/>
</dbReference>
<dbReference type="PIRSF" id="PIRSF000390">
    <property type="entry name" value="PLP_StrS"/>
    <property type="match status" value="1"/>
</dbReference>
<dbReference type="AlphaFoldDB" id="A0A420WNM5"/>
<dbReference type="InterPro" id="IPR000653">
    <property type="entry name" value="DegT/StrS_aminotransferase"/>
</dbReference>
<evidence type="ECO:0000256" key="2">
    <source>
        <dbReference type="ARBA" id="ARBA00037999"/>
    </source>
</evidence>
<sequence>MIPQTDPKAAYLERKAEIDAAIARVLDSGRYILGPEVEAFEQEFASFAGVRHAVAVASGTDALILALRALGVGEGDAVITVSHTAVATVAAVELVGATPVLVDVDACHGLDPEKLAATLAAWPSGAPKPKAIIPVHLYGQPAAMGEIMAIADRHGLAVLEDNSQAHGATLDGTMVGQFGRIAAYSLYPTKNLGAIGDGGIVATDDPALTTALKELREYGWRERYVSAIAGMNSRLDPLQAAILRVKLSHLPADTARRRAIAAAYDKGLAGTEGLRLPQTRPGAVPVYHQYVVEAPGRRDALQAALREKGVGTLVHYPVPVHLQPAYKGRVPLGAGGLPRTEAAALSVLSLPMFPQLADAQVAQAIQAIRDVCRQAA</sequence>
<feature type="modified residue" description="N6-(pyridoxal phosphate)lysine" evidence="4">
    <location>
        <position position="190"/>
    </location>
</feature>
<keyword evidence="1 4" id="KW-0663">Pyridoxal phosphate</keyword>
<dbReference type="InterPro" id="IPR015421">
    <property type="entry name" value="PyrdxlP-dep_Trfase_major"/>
</dbReference>
<dbReference type="GO" id="GO:0000271">
    <property type="term" value="P:polysaccharide biosynthetic process"/>
    <property type="evidence" value="ECO:0007669"/>
    <property type="project" value="TreeGrafter"/>
</dbReference>
<evidence type="ECO:0000313" key="6">
    <source>
        <dbReference type="EMBL" id="RKQ72580.1"/>
    </source>
</evidence>
<reference evidence="6 7" key="1">
    <citation type="submission" date="2018-10" db="EMBL/GenBank/DDBJ databases">
        <title>Comparative analysis of microorganisms from saline springs in Andes Mountain Range, Colombia.</title>
        <authorList>
            <person name="Rubin E."/>
        </authorList>
    </citation>
    <scope>NUCLEOTIDE SEQUENCE [LARGE SCALE GENOMIC DNA]</scope>
    <source>
        <strain evidence="6 7">USBA 36</strain>
    </source>
</reference>
<dbReference type="InterPro" id="IPR015424">
    <property type="entry name" value="PyrdxlP-dep_Trfase"/>
</dbReference>
<evidence type="ECO:0000313" key="7">
    <source>
        <dbReference type="Proteomes" id="UP000277424"/>
    </source>
</evidence>
<dbReference type="PANTHER" id="PTHR30244:SF36">
    <property type="entry name" value="3-OXO-GLUCOSE-6-PHOSPHATE:GLUTAMATE AMINOTRANSFERASE"/>
    <property type="match status" value="1"/>
</dbReference>
<dbReference type="Pfam" id="PF01041">
    <property type="entry name" value="DegT_DnrJ_EryC1"/>
    <property type="match status" value="1"/>
</dbReference>
<dbReference type="PANTHER" id="PTHR30244">
    <property type="entry name" value="TRANSAMINASE"/>
    <property type="match status" value="1"/>
</dbReference>
<dbReference type="SUPFAM" id="SSF53383">
    <property type="entry name" value="PLP-dependent transferases"/>
    <property type="match status" value="1"/>
</dbReference>
<evidence type="ECO:0000256" key="1">
    <source>
        <dbReference type="ARBA" id="ARBA00022898"/>
    </source>
</evidence>
<comment type="similarity">
    <text evidence="2 5">Belongs to the DegT/DnrJ/EryC1 family.</text>
</comment>
<evidence type="ECO:0000256" key="3">
    <source>
        <dbReference type="PIRSR" id="PIRSR000390-1"/>
    </source>
</evidence>
<dbReference type="RefSeq" id="WP_121217080.1">
    <property type="nucleotide sequence ID" value="NZ_RBIG01000001.1"/>
</dbReference>
<organism evidence="6 7">
    <name type="scientific">Oceanibaculum indicum</name>
    <dbReference type="NCBI Taxonomy" id="526216"/>
    <lineage>
        <taxon>Bacteria</taxon>
        <taxon>Pseudomonadati</taxon>
        <taxon>Pseudomonadota</taxon>
        <taxon>Alphaproteobacteria</taxon>
        <taxon>Rhodospirillales</taxon>
        <taxon>Oceanibaculaceae</taxon>
        <taxon>Oceanibaculum</taxon>
    </lineage>
</organism>
<proteinExistence type="inferred from homology"/>
<dbReference type="OrthoDB" id="9768668at2"/>
<evidence type="ECO:0000256" key="4">
    <source>
        <dbReference type="PIRSR" id="PIRSR000390-2"/>
    </source>
</evidence>
<dbReference type="GO" id="GO:0008483">
    <property type="term" value="F:transaminase activity"/>
    <property type="evidence" value="ECO:0007669"/>
    <property type="project" value="TreeGrafter"/>
</dbReference>
<dbReference type="Gene3D" id="3.40.640.10">
    <property type="entry name" value="Type I PLP-dependent aspartate aminotransferase-like (Major domain)"/>
    <property type="match status" value="1"/>
</dbReference>
<dbReference type="Gene3D" id="3.90.1150.10">
    <property type="entry name" value="Aspartate Aminotransferase, domain 1"/>
    <property type="match status" value="1"/>
</dbReference>
<dbReference type="CDD" id="cd00616">
    <property type="entry name" value="AHBA_syn"/>
    <property type="match status" value="1"/>
</dbReference>
<dbReference type="EMBL" id="RBIG01000001">
    <property type="protein sequence ID" value="RKQ72580.1"/>
    <property type="molecule type" value="Genomic_DNA"/>
</dbReference>
<accession>A0A420WNM5</accession>
<dbReference type="GO" id="GO:0030170">
    <property type="term" value="F:pyridoxal phosphate binding"/>
    <property type="evidence" value="ECO:0007669"/>
    <property type="project" value="TreeGrafter"/>
</dbReference>